<gene>
    <name evidence="4" type="ORF">CR165_10680</name>
</gene>
<dbReference type="AlphaFoldDB" id="A0A2U1V574"/>
<accession>A0A2U1V574</accession>
<keyword evidence="5" id="KW-1185">Reference proteome</keyword>
<evidence type="ECO:0000313" key="5">
    <source>
        <dbReference type="Proteomes" id="UP000245048"/>
    </source>
</evidence>
<protein>
    <submittedName>
        <fullName evidence="4">Alpha/beta hydrolase</fullName>
    </submittedName>
</protein>
<dbReference type="RefSeq" id="WP_109516963.1">
    <property type="nucleotide sequence ID" value="NZ_PDOA01000005.1"/>
</dbReference>
<dbReference type="Proteomes" id="UP000245048">
    <property type="component" value="Unassembled WGS sequence"/>
</dbReference>
<dbReference type="OrthoDB" id="9806180at2"/>
<evidence type="ECO:0000256" key="2">
    <source>
        <dbReference type="ARBA" id="ARBA00022801"/>
    </source>
</evidence>
<dbReference type="SUPFAM" id="SSF53474">
    <property type="entry name" value="alpha/beta-Hydrolases"/>
    <property type="match status" value="1"/>
</dbReference>
<keyword evidence="2 4" id="KW-0378">Hydrolase</keyword>
<dbReference type="InterPro" id="IPR029058">
    <property type="entry name" value="AB_hydrolase_fold"/>
</dbReference>
<dbReference type="InterPro" id="IPR002168">
    <property type="entry name" value="Lipase_GDXG_HIS_AS"/>
</dbReference>
<evidence type="ECO:0000259" key="3">
    <source>
        <dbReference type="Pfam" id="PF07859"/>
    </source>
</evidence>
<dbReference type="EMBL" id="PDOA01000005">
    <property type="protein sequence ID" value="PWC29045.1"/>
    <property type="molecule type" value="Genomic_DNA"/>
</dbReference>
<comment type="caution">
    <text evidence="4">The sequence shown here is derived from an EMBL/GenBank/DDBJ whole genome shotgun (WGS) entry which is preliminary data.</text>
</comment>
<dbReference type="InterPro" id="IPR013094">
    <property type="entry name" value="AB_hydrolase_3"/>
</dbReference>
<proteinExistence type="inferred from homology"/>
<dbReference type="Pfam" id="PF07859">
    <property type="entry name" value="Abhydrolase_3"/>
    <property type="match status" value="1"/>
</dbReference>
<dbReference type="InterPro" id="IPR050300">
    <property type="entry name" value="GDXG_lipolytic_enzyme"/>
</dbReference>
<dbReference type="PANTHER" id="PTHR48081">
    <property type="entry name" value="AB HYDROLASE SUPERFAMILY PROTEIN C4A8.06C"/>
    <property type="match status" value="1"/>
</dbReference>
<organism evidence="4 5">
    <name type="scientific">Teichococcus aestuarii</name>
    <dbReference type="NCBI Taxonomy" id="568898"/>
    <lineage>
        <taxon>Bacteria</taxon>
        <taxon>Pseudomonadati</taxon>
        <taxon>Pseudomonadota</taxon>
        <taxon>Alphaproteobacteria</taxon>
        <taxon>Acetobacterales</taxon>
        <taxon>Roseomonadaceae</taxon>
        <taxon>Roseomonas</taxon>
    </lineage>
</organism>
<sequence length="315" mass="33396">MPALHPDVLALLRQAREAGSQPFETQTPEAARAAHAARARALQSPGPALPWVRDMVAQAGEGPPVPVRLYRAAEAAPGGPPLPCLLYLHGGGWVLGSLETHDGLCRRLAQALGACVLAVEYRLAPEHPAPAALEDSIAALRWLVAEAPSLGIDPARLAVGGDSAGGTLAAVLALMARDGTVPPVVFQMLLYPALDLAMTGESYERFREGLPLTAATMRWFIDHYLPPPMDRTAWRFSPARAQSLAGAAPALVLTCGHDPLCSEGQLYAARLEREGVRVTALHASDQMHGILTMDKAIGPVAELVAFAAGVLRRHW</sequence>
<evidence type="ECO:0000256" key="1">
    <source>
        <dbReference type="ARBA" id="ARBA00010515"/>
    </source>
</evidence>
<feature type="domain" description="Alpha/beta hydrolase fold-3" evidence="3">
    <location>
        <begin position="85"/>
        <end position="291"/>
    </location>
</feature>
<comment type="similarity">
    <text evidence="1">Belongs to the 'GDXG' lipolytic enzyme family.</text>
</comment>
<evidence type="ECO:0000313" key="4">
    <source>
        <dbReference type="EMBL" id="PWC29045.1"/>
    </source>
</evidence>
<dbReference type="GO" id="GO:0016787">
    <property type="term" value="F:hydrolase activity"/>
    <property type="evidence" value="ECO:0007669"/>
    <property type="project" value="UniProtKB-KW"/>
</dbReference>
<dbReference type="PROSITE" id="PS01173">
    <property type="entry name" value="LIPASE_GDXG_HIS"/>
    <property type="match status" value="1"/>
</dbReference>
<dbReference type="Gene3D" id="3.40.50.1820">
    <property type="entry name" value="alpha/beta hydrolase"/>
    <property type="match status" value="1"/>
</dbReference>
<dbReference type="PANTHER" id="PTHR48081:SF8">
    <property type="entry name" value="ALPHA_BETA HYDROLASE FOLD-3 DOMAIN-CONTAINING PROTEIN-RELATED"/>
    <property type="match status" value="1"/>
</dbReference>
<name>A0A2U1V574_9PROT</name>
<reference evidence="5" key="1">
    <citation type="submission" date="2017-10" db="EMBL/GenBank/DDBJ databases">
        <authorList>
            <person name="Toshchakov S.V."/>
            <person name="Goeva M.A."/>
        </authorList>
    </citation>
    <scope>NUCLEOTIDE SEQUENCE [LARGE SCALE GENOMIC DNA]</scope>
    <source>
        <strain evidence="5">JR1/69-1-13</strain>
    </source>
</reference>